<name>A0ABP0LPJ5_9DINO</name>
<organism evidence="2 3">
    <name type="scientific">Durusdinium trenchii</name>
    <dbReference type="NCBI Taxonomy" id="1381693"/>
    <lineage>
        <taxon>Eukaryota</taxon>
        <taxon>Sar</taxon>
        <taxon>Alveolata</taxon>
        <taxon>Dinophyceae</taxon>
        <taxon>Suessiales</taxon>
        <taxon>Symbiodiniaceae</taxon>
        <taxon>Durusdinium</taxon>
    </lineage>
</organism>
<gene>
    <name evidence="2" type="ORF">SCF082_LOCUS23812</name>
</gene>
<reference evidence="2 3" key="1">
    <citation type="submission" date="2024-02" db="EMBL/GenBank/DDBJ databases">
        <authorList>
            <person name="Chen Y."/>
            <person name="Shah S."/>
            <person name="Dougan E. K."/>
            <person name="Thang M."/>
            <person name="Chan C."/>
        </authorList>
    </citation>
    <scope>NUCLEOTIDE SEQUENCE [LARGE SCALE GENOMIC DNA]</scope>
</reference>
<feature type="coiled-coil region" evidence="1">
    <location>
        <begin position="135"/>
        <end position="171"/>
    </location>
</feature>
<keyword evidence="3" id="KW-1185">Reference proteome</keyword>
<keyword evidence="1" id="KW-0175">Coiled coil</keyword>
<evidence type="ECO:0000313" key="2">
    <source>
        <dbReference type="EMBL" id="CAK9041131.1"/>
    </source>
</evidence>
<proteinExistence type="predicted"/>
<evidence type="ECO:0000313" key="3">
    <source>
        <dbReference type="Proteomes" id="UP001642464"/>
    </source>
</evidence>
<evidence type="ECO:0000256" key="1">
    <source>
        <dbReference type="SAM" id="Coils"/>
    </source>
</evidence>
<protein>
    <submittedName>
        <fullName evidence="2">Uncharacterized protein</fullName>
    </submittedName>
</protein>
<sequence length="574" mass="65411">MTRSISPKPLGTAQQVLGRAGKTASAAALARSASPRSASSVEWADHKKLKDIAKDLQRQLQRKEADASRLTDRVQKLIALRDEQLAESQAERRRLHYALEQEEVEVQRFRGRSCELQEALAAEDQEQIAQLRPCKDCAEQRLQRAELMAECQNLRTEIMEFEAVKLQLKKTRSNQENDKSHSQYRVCVLCSTMGVGSRSFSGRPALSLALALFFLGAPLFGLGFLGTSPNSGPARHGASHRGTSRIQRAAVEWLEPLDPNLKELDASGDEDSLVLPVFPLGGPFMPYSNPRLNIFEPRAADAQVCTTPDWACFRGYRALYNDILLSGSRRFVVTSADPESQAEVRLAQAGVVFYLDDLKEVSEMTQDQVKYVCDHKVIGRVRIKRVLNPSSWFDRSTYLRAETVAIEDEDPEEDCWQLEGQVMDLMRKLEPLYKDELQKPYWRSEVLNQMNSSRAEQNGLWSLAELWVKLLDAQLQNAQQEERKMQDIVRPYAKSETVRIEDLPESARSQIGMLRDDFQEQYRGQIRRQLEFAQEMIQRNSHQNRLEYFKDILDEEFRTSLAKKSLKNLAGPDA</sequence>
<dbReference type="EMBL" id="CAXAMM010017446">
    <property type="protein sequence ID" value="CAK9041131.1"/>
    <property type="molecule type" value="Genomic_DNA"/>
</dbReference>
<dbReference type="Proteomes" id="UP001642464">
    <property type="component" value="Unassembled WGS sequence"/>
</dbReference>
<feature type="coiled-coil region" evidence="1">
    <location>
        <begin position="46"/>
        <end position="80"/>
    </location>
</feature>
<accession>A0ABP0LPJ5</accession>
<comment type="caution">
    <text evidence="2">The sequence shown here is derived from an EMBL/GenBank/DDBJ whole genome shotgun (WGS) entry which is preliminary data.</text>
</comment>